<name>A0A9Q3FU43_9BASI</name>
<keyword evidence="2" id="KW-1185">Reference proteome</keyword>
<evidence type="ECO:0000313" key="2">
    <source>
        <dbReference type="Proteomes" id="UP000765509"/>
    </source>
</evidence>
<dbReference type="Proteomes" id="UP000765509">
    <property type="component" value="Unassembled WGS sequence"/>
</dbReference>
<accession>A0A9Q3FU43</accession>
<dbReference type="EMBL" id="AVOT02051318">
    <property type="protein sequence ID" value="MBW0546331.1"/>
    <property type="molecule type" value="Genomic_DNA"/>
</dbReference>
<evidence type="ECO:0008006" key="3">
    <source>
        <dbReference type="Google" id="ProtNLM"/>
    </source>
</evidence>
<proteinExistence type="predicted"/>
<reference evidence="1" key="1">
    <citation type="submission" date="2021-03" db="EMBL/GenBank/DDBJ databases">
        <title>Draft genome sequence of rust myrtle Austropuccinia psidii MF-1, a brazilian biotype.</title>
        <authorList>
            <person name="Quecine M.C."/>
            <person name="Pachon D.M.R."/>
            <person name="Bonatelli M.L."/>
            <person name="Correr F.H."/>
            <person name="Franceschini L.M."/>
            <person name="Leite T.F."/>
            <person name="Margarido G.R.A."/>
            <person name="Almeida C.A."/>
            <person name="Ferrarezi J.A."/>
            <person name="Labate C.A."/>
        </authorList>
    </citation>
    <scope>NUCLEOTIDE SEQUENCE</scope>
    <source>
        <strain evidence="1">MF-1</strain>
    </source>
</reference>
<comment type="caution">
    <text evidence="1">The sequence shown here is derived from an EMBL/GenBank/DDBJ whole genome shotgun (WGS) entry which is preliminary data.</text>
</comment>
<dbReference type="OrthoDB" id="5865009at2759"/>
<gene>
    <name evidence="1" type="ORF">O181_086046</name>
</gene>
<sequence length="134" mass="15462">MRQAELSFRSIGQLAGVPLKTIYNKVSKYQQIGTVKTQRKTGQPRILKDCDQRQLSQIITRFRCLTVSKVTNLITESVSTRAIQQEIHKLGKASRIAPRKPYLQPQDFQAQLLFAQAQVHWGINVWEKVLWTNK</sequence>
<protein>
    <recommendedName>
        <fullName evidence="3">Transposase Tc1-like domain-containing protein</fullName>
    </recommendedName>
</protein>
<organism evidence="1 2">
    <name type="scientific">Austropuccinia psidii MF-1</name>
    <dbReference type="NCBI Taxonomy" id="1389203"/>
    <lineage>
        <taxon>Eukaryota</taxon>
        <taxon>Fungi</taxon>
        <taxon>Dikarya</taxon>
        <taxon>Basidiomycota</taxon>
        <taxon>Pucciniomycotina</taxon>
        <taxon>Pucciniomycetes</taxon>
        <taxon>Pucciniales</taxon>
        <taxon>Sphaerophragmiaceae</taxon>
        <taxon>Austropuccinia</taxon>
    </lineage>
</organism>
<dbReference type="AlphaFoldDB" id="A0A9Q3FU43"/>
<evidence type="ECO:0000313" key="1">
    <source>
        <dbReference type="EMBL" id="MBW0546331.1"/>
    </source>
</evidence>